<name>A0A4P6F4U2_9BACL</name>
<proteinExistence type="predicted"/>
<dbReference type="AlphaFoldDB" id="A0A4P6F4U2"/>
<organism evidence="2 3">
    <name type="scientific">Paenibacillus protaetiae</name>
    <dbReference type="NCBI Taxonomy" id="2509456"/>
    <lineage>
        <taxon>Bacteria</taxon>
        <taxon>Bacillati</taxon>
        <taxon>Bacillota</taxon>
        <taxon>Bacilli</taxon>
        <taxon>Bacillales</taxon>
        <taxon>Paenibacillaceae</taxon>
        <taxon>Paenibacillus</taxon>
    </lineage>
</organism>
<keyword evidence="1" id="KW-1133">Transmembrane helix</keyword>
<protein>
    <submittedName>
        <fullName evidence="2">DUF2626 family protein</fullName>
    </submittedName>
</protein>
<dbReference type="InterPro" id="IPR020254">
    <property type="entry name" value="DUF2626"/>
</dbReference>
<gene>
    <name evidence="2" type="ORF">ET464_02435</name>
</gene>
<accession>A0A4P6F4U2</accession>
<dbReference type="RefSeq" id="WP_129437947.1">
    <property type="nucleotide sequence ID" value="NZ_CP035492.1"/>
</dbReference>
<keyword evidence="3" id="KW-1185">Reference proteome</keyword>
<dbReference type="KEGG" id="pprt:ET464_02435"/>
<dbReference type="Pfam" id="PF11117">
    <property type="entry name" value="DUF2626"/>
    <property type="match status" value="1"/>
</dbReference>
<evidence type="ECO:0000256" key="1">
    <source>
        <dbReference type="SAM" id="Phobius"/>
    </source>
</evidence>
<dbReference type="EMBL" id="CP035492">
    <property type="protein sequence ID" value="QAY65408.1"/>
    <property type="molecule type" value="Genomic_DNA"/>
</dbReference>
<keyword evidence="1" id="KW-0472">Membrane</keyword>
<feature type="transmembrane region" description="Helical" evidence="1">
    <location>
        <begin position="53"/>
        <end position="72"/>
    </location>
</feature>
<reference evidence="2 3" key="1">
    <citation type="submission" date="2019-01" db="EMBL/GenBank/DDBJ databases">
        <title>Genome sequencing of strain FW100M-2.</title>
        <authorList>
            <person name="Heo J."/>
            <person name="Kim S.-J."/>
            <person name="Kim J.-S."/>
            <person name="Hong S.-B."/>
            <person name="Kwon S.-W."/>
        </authorList>
    </citation>
    <scope>NUCLEOTIDE SEQUENCE [LARGE SCALE GENOMIC DNA]</scope>
    <source>
        <strain evidence="2 3">FW100M-2</strain>
    </source>
</reference>
<sequence length="78" mass="9242">MARMYRVLGFLCLLIALMAFAGHKIEFSILFFAQAVAFVFLGYLRFTERTYIVMFWGYMIIAFVGFSYWSVFEYSNPF</sequence>
<dbReference type="OrthoDB" id="2353516at2"/>
<evidence type="ECO:0000313" key="3">
    <source>
        <dbReference type="Proteomes" id="UP000293568"/>
    </source>
</evidence>
<keyword evidence="1" id="KW-0812">Transmembrane</keyword>
<dbReference type="Proteomes" id="UP000293568">
    <property type="component" value="Chromosome"/>
</dbReference>
<evidence type="ECO:0000313" key="2">
    <source>
        <dbReference type="EMBL" id="QAY65408.1"/>
    </source>
</evidence>
<feature type="transmembrane region" description="Helical" evidence="1">
    <location>
        <begin position="31"/>
        <end position="46"/>
    </location>
</feature>